<evidence type="ECO:0000259" key="2">
    <source>
        <dbReference type="PROSITE" id="PS50304"/>
    </source>
</evidence>
<dbReference type="PANTHER" id="PTHR12302">
    <property type="entry name" value="EBNA2 BINDING PROTEIN P100"/>
    <property type="match status" value="1"/>
</dbReference>
<keyword evidence="1" id="KW-1133">Transmembrane helix</keyword>
<gene>
    <name evidence="4" type="ORF">CA7LBN_003897</name>
</gene>
<dbReference type="InterPro" id="IPR012098">
    <property type="entry name" value="SND3_fun"/>
</dbReference>
<dbReference type="GO" id="GO:0045047">
    <property type="term" value="P:protein targeting to ER"/>
    <property type="evidence" value="ECO:0007669"/>
    <property type="project" value="InterPro"/>
</dbReference>
<dbReference type="GO" id="GO:0005829">
    <property type="term" value="C:cytosol"/>
    <property type="evidence" value="ECO:0007669"/>
    <property type="project" value="TreeGrafter"/>
</dbReference>
<feature type="domain" description="TNase-like" evidence="3">
    <location>
        <begin position="3"/>
        <end position="133"/>
    </location>
</feature>
<evidence type="ECO:0000313" key="4">
    <source>
        <dbReference type="EMBL" id="QWW25015.1"/>
    </source>
</evidence>
<evidence type="ECO:0000256" key="1">
    <source>
        <dbReference type="SAM" id="Phobius"/>
    </source>
</evidence>
<dbReference type="GO" id="GO:0005634">
    <property type="term" value="C:nucleus"/>
    <property type="evidence" value="ECO:0007669"/>
    <property type="project" value="TreeGrafter"/>
</dbReference>
<dbReference type="GO" id="GO:0006402">
    <property type="term" value="P:mRNA catabolic process"/>
    <property type="evidence" value="ECO:0007669"/>
    <property type="project" value="TreeGrafter"/>
</dbReference>
<dbReference type="InterPro" id="IPR002999">
    <property type="entry name" value="Tudor"/>
</dbReference>
<dbReference type="Pfam" id="PF00565">
    <property type="entry name" value="SNase"/>
    <property type="match status" value="3"/>
</dbReference>
<dbReference type="FunFam" id="2.30.30.140:FF:000018">
    <property type="entry name" value="Serine/threonine-protein kinase 31"/>
    <property type="match status" value="1"/>
</dbReference>
<dbReference type="GO" id="GO:0003723">
    <property type="term" value="F:RNA binding"/>
    <property type="evidence" value="ECO:0007669"/>
    <property type="project" value="TreeGrafter"/>
</dbReference>
<dbReference type="GO" id="GO:0004518">
    <property type="term" value="F:nuclease activity"/>
    <property type="evidence" value="ECO:0007669"/>
    <property type="project" value="TreeGrafter"/>
</dbReference>
<feature type="transmembrane region" description="Helical" evidence="1">
    <location>
        <begin position="950"/>
        <end position="970"/>
    </location>
</feature>
<protein>
    <submittedName>
        <fullName evidence="4">Uncharacterized protein</fullName>
    </submittedName>
</protein>
<dbReference type="PANTHER" id="PTHR12302:SF2">
    <property type="entry name" value="STAPHYLOCOCCAL NUCLEASE DOMAIN-CONTAINING PROTEIN 1"/>
    <property type="match status" value="1"/>
</dbReference>
<feature type="domain" description="TNase-like" evidence="3">
    <location>
        <begin position="320"/>
        <end position="632"/>
    </location>
</feature>
<sequence length="1108" mass="122444">MVQILAAKVKNVLSGDTVVLVPTKTTQFPVPERTLTLQYVRGDSFEAKEFLRKLVIGKEIKFQVLFKMPTTGKEFGDIKAPIFSSLIEYLLQHGMVKLKDNIRVEDDSEVEFVDQLRKLESEAQNKKIGIWAPKFQEPEIVPLSDEIIEKSQKRPLDTIVEKVISGDRIIGRVMVNKNQHVSQPLLLAGIKTPRTDDPSPSVVKVAQQAKQFVEDRLLTSKDNIKVTIIGKNQAGLPLVLVEHPSGNSIHEKLLENGFAEVVDWQSTLIGSSIMSGLRKAEQTAKALGKGQFASVSVGTSTGASVASKTVSSKTLRPGITVDNVVISKVINGDTFNVRLPSAEEITVQLASLRSPRPNDTTVTSNSLHQQALVQMAREYSRNLTIGKSASMYIDGHRPANEQLGLDARFLVSFKINNKDVSEQIVSHGFATVIKHNKQTAGERSMNWDKLVELEDEQKKLGKRGVFFSGGDITKILTIGSRVVNASENVQKAKTFFNGFSKKGRISGFYVEFVSGVNRVKLYNPKEGTKLTLILGGLSNSNSQEAGAEGLEYMNRKYLQRNVEFDIYDTDKIGGFIGNLYSNAQALKPVQVEILSNGLARIHDLAVNSNKFAGDLEKAEEAARVAHKGIWKDYDEEKAEKEANEASAKMQQLNLEAAKPKFFDIEIVDISRSQVLSYHLIDAEISAKFAQFKKDFNDFHSQNPSASANSPDLPVNLTKGPKKNELVSAKFAENGKYYRARVLNFDKASNKYEVKHVDFGNVDKVTLSEMRALPKKFGIDVIKPFAHTMKLQNITLPPTQPNDYLTEAIYVLEDLTFDKKLVLSGLPSTTPGVEYDGILYDSEKSLNSSYTINKELVSEGYGIVDSKAPTHLKSYVDELVVLEKKAKSERVGCWELGDITQVSKISPTASSSYQLLTMNPAISNLALMMVMMQVSRRLDLENPDILLYVRLAYLACQLIAFGVCFYVKFAINKKNDLTTLKYVEPANPMAGQTEPKAVVTTVKEYDLKQVDQQIKGLCTSLAMMGFMHLYMKYTNPLVMQSVSSVKSALETNIVKIHLWGSPASGDLKRPFKQAPGLLQALQGAGGDIKTDKASIDAAETSGAGGIKEE</sequence>
<feature type="domain" description="Tudor" evidence="2">
    <location>
        <begin position="719"/>
        <end position="779"/>
    </location>
</feature>
<accession>A0A8F2W4Z9</accession>
<dbReference type="PROSITE" id="PS50304">
    <property type="entry name" value="TUDOR"/>
    <property type="match status" value="1"/>
</dbReference>
<dbReference type="Gene3D" id="2.30.30.140">
    <property type="match status" value="1"/>
</dbReference>
<dbReference type="PROSITE" id="PS50830">
    <property type="entry name" value="TNASE_3"/>
    <property type="match status" value="3"/>
</dbReference>
<dbReference type="GO" id="GO:0005783">
    <property type="term" value="C:endoplasmic reticulum"/>
    <property type="evidence" value="ECO:0007669"/>
    <property type="project" value="InterPro"/>
</dbReference>
<feature type="domain" description="TNase-like" evidence="3">
    <location>
        <begin position="154"/>
        <end position="294"/>
    </location>
</feature>
<organism evidence="4">
    <name type="scientific">Candidozyma auris</name>
    <name type="common">Yeast</name>
    <name type="synonym">Candida auris</name>
    <dbReference type="NCBI Taxonomy" id="498019"/>
    <lineage>
        <taxon>Eukaryota</taxon>
        <taxon>Fungi</taxon>
        <taxon>Dikarya</taxon>
        <taxon>Ascomycota</taxon>
        <taxon>Saccharomycotina</taxon>
        <taxon>Pichiomycetes</taxon>
        <taxon>Metschnikowiaceae</taxon>
        <taxon>Candidozyma</taxon>
    </lineage>
</organism>
<reference evidence="4" key="1">
    <citation type="submission" date="2021-06" db="EMBL/GenBank/DDBJ databases">
        <title>Candida auris outbreak in lebanese hospital.</title>
        <authorList>
            <person name="Finianos M."/>
        </authorList>
    </citation>
    <scope>NUCLEOTIDE SEQUENCE</scope>
    <source>
        <strain evidence="4">CA7LBN</strain>
    </source>
</reference>
<keyword evidence="1" id="KW-0472">Membrane</keyword>
<dbReference type="CDD" id="cd20379">
    <property type="entry name" value="Tudor_dTUD-like"/>
    <property type="match status" value="1"/>
</dbReference>
<dbReference type="SMART" id="SM00318">
    <property type="entry name" value="SNc"/>
    <property type="match status" value="4"/>
</dbReference>
<dbReference type="SUPFAM" id="SSF63748">
    <property type="entry name" value="Tudor/PWWP/MBT"/>
    <property type="match status" value="1"/>
</dbReference>
<proteinExistence type="predicted"/>
<dbReference type="Pfam" id="PF10032">
    <property type="entry name" value="Pho88"/>
    <property type="match status" value="1"/>
</dbReference>
<keyword evidence="1" id="KW-0812">Transmembrane</keyword>
<dbReference type="AlphaFoldDB" id="A0A8F2W4Z9"/>
<dbReference type="Pfam" id="PF00567">
    <property type="entry name" value="TUDOR"/>
    <property type="match status" value="1"/>
</dbReference>
<dbReference type="EMBL" id="CP076753">
    <property type="protein sequence ID" value="QWW25015.1"/>
    <property type="molecule type" value="Genomic_DNA"/>
</dbReference>
<evidence type="ECO:0000259" key="3">
    <source>
        <dbReference type="PROSITE" id="PS50830"/>
    </source>
</evidence>
<dbReference type="Proteomes" id="UP000825438">
    <property type="component" value="Chromosome V"/>
</dbReference>
<dbReference type="SUPFAM" id="SSF50199">
    <property type="entry name" value="Staphylococcal nuclease"/>
    <property type="match status" value="5"/>
</dbReference>
<dbReference type="Gene3D" id="2.40.50.90">
    <property type="match status" value="5"/>
</dbReference>
<dbReference type="InterPro" id="IPR035437">
    <property type="entry name" value="SNase_OB-fold_sf"/>
</dbReference>
<name>A0A8F2W4Z9_CANAR</name>
<dbReference type="InterPro" id="IPR016071">
    <property type="entry name" value="Staphylococal_nuclease_OB-fold"/>
</dbReference>
<dbReference type="SMART" id="SM00333">
    <property type="entry name" value="TUDOR"/>
    <property type="match status" value="1"/>
</dbReference>